<reference evidence="14" key="1">
    <citation type="submission" date="2020-12" db="EMBL/GenBank/DDBJ databases">
        <title>Metabolic potential, ecology and presence of endohyphal bacteria is reflected in genomic diversity of Mucoromycotina.</title>
        <authorList>
            <person name="Muszewska A."/>
            <person name="Okrasinska A."/>
            <person name="Steczkiewicz K."/>
            <person name="Drgas O."/>
            <person name="Orlowska M."/>
            <person name="Perlinska-Lenart U."/>
            <person name="Aleksandrzak-Piekarczyk T."/>
            <person name="Szatraj K."/>
            <person name="Zielenkiewicz U."/>
            <person name="Pilsyk S."/>
            <person name="Malc E."/>
            <person name="Mieczkowski P."/>
            <person name="Kruszewska J.S."/>
            <person name="Biernat P."/>
            <person name="Pawlowska J."/>
        </authorList>
    </citation>
    <scope>NUCLEOTIDE SEQUENCE</scope>
    <source>
        <strain evidence="14">WA0000017839</strain>
    </source>
</reference>
<comment type="similarity">
    <text evidence="10">Belongs to the sal C2H2-type zinc-finger protein family.</text>
</comment>
<dbReference type="PROSITE" id="PS50157">
    <property type="entry name" value="ZINC_FINGER_C2H2_2"/>
    <property type="match status" value="2"/>
</dbReference>
<evidence type="ECO:0000256" key="8">
    <source>
        <dbReference type="ARBA" id="ARBA00023163"/>
    </source>
</evidence>
<dbReference type="SMART" id="SM00355">
    <property type="entry name" value="ZnF_C2H2"/>
    <property type="match status" value="2"/>
</dbReference>
<evidence type="ECO:0000256" key="2">
    <source>
        <dbReference type="ARBA" id="ARBA00022723"/>
    </source>
</evidence>
<dbReference type="GO" id="GO:0008270">
    <property type="term" value="F:zinc ion binding"/>
    <property type="evidence" value="ECO:0007669"/>
    <property type="project" value="UniProtKB-KW"/>
</dbReference>
<dbReference type="GO" id="GO:0005634">
    <property type="term" value="C:nucleus"/>
    <property type="evidence" value="ECO:0007669"/>
    <property type="project" value="UniProtKB-SubCell"/>
</dbReference>
<feature type="region of interest" description="Disordered" evidence="12">
    <location>
        <begin position="135"/>
        <end position="159"/>
    </location>
</feature>
<keyword evidence="4 11" id="KW-0863">Zinc-finger</keyword>
<protein>
    <recommendedName>
        <fullName evidence="13">C2H2-type domain-containing protein</fullName>
    </recommendedName>
</protein>
<dbReference type="PANTHER" id="PTHR23233">
    <property type="entry name" value="SAL-LIKE PROTEIN"/>
    <property type="match status" value="1"/>
</dbReference>
<keyword evidence="9" id="KW-0539">Nucleus</keyword>
<feature type="domain" description="C2H2-type" evidence="13">
    <location>
        <begin position="57"/>
        <end position="81"/>
    </location>
</feature>
<evidence type="ECO:0000256" key="6">
    <source>
        <dbReference type="ARBA" id="ARBA00023015"/>
    </source>
</evidence>
<dbReference type="PANTHER" id="PTHR23233:SF84">
    <property type="entry name" value="FI23031P1"/>
    <property type="match status" value="1"/>
</dbReference>
<feature type="domain" description="C2H2-type" evidence="13">
    <location>
        <begin position="29"/>
        <end position="56"/>
    </location>
</feature>
<keyword evidence="8" id="KW-0804">Transcription</keyword>
<dbReference type="PROSITE" id="PS00028">
    <property type="entry name" value="ZINC_FINGER_C2H2_1"/>
    <property type="match status" value="2"/>
</dbReference>
<dbReference type="EMBL" id="JAEPRD010000129">
    <property type="protein sequence ID" value="KAG2197417.1"/>
    <property type="molecule type" value="Genomic_DNA"/>
</dbReference>
<keyword evidence="15" id="KW-1185">Reference proteome</keyword>
<sequence length="176" mass="20261">MSRFENHPPFNEQVFVNSIGKLTTDRKKYDCTLCPKFFTRPSALQTHIYTHTGEKPHGCDMPGCNRRFAVISNLRRHLRVHRPSHVRRRLTSQERRGYVERLIERSGDSPFVHGDSIDEGHMNYNTFPSMCYSSSSSTSSSSPRGSMSPTMESTTYRLLKPKETRPVCLTVQHLLN</sequence>
<dbReference type="FunFam" id="3.30.160.60:FF:001465">
    <property type="entry name" value="Zinc finger protein 560"/>
    <property type="match status" value="1"/>
</dbReference>
<dbReference type="Gene3D" id="3.30.160.60">
    <property type="entry name" value="Classic Zinc Finger"/>
    <property type="match status" value="2"/>
</dbReference>
<gene>
    <name evidence="14" type="ORF">INT47_005670</name>
</gene>
<dbReference type="GO" id="GO:0000978">
    <property type="term" value="F:RNA polymerase II cis-regulatory region sequence-specific DNA binding"/>
    <property type="evidence" value="ECO:0007669"/>
    <property type="project" value="TreeGrafter"/>
</dbReference>
<dbReference type="Pfam" id="PF00096">
    <property type="entry name" value="zf-C2H2"/>
    <property type="match status" value="2"/>
</dbReference>
<evidence type="ECO:0000313" key="15">
    <source>
        <dbReference type="Proteomes" id="UP000603453"/>
    </source>
</evidence>
<organism evidence="14 15">
    <name type="scientific">Mucor saturninus</name>
    <dbReference type="NCBI Taxonomy" id="64648"/>
    <lineage>
        <taxon>Eukaryota</taxon>
        <taxon>Fungi</taxon>
        <taxon>Fungi incertae sedis</taxon>
        <taxon>Mucoromycota</taxon>
        <taxon>Mucoromycotina</taxon>
        <taxon>Mucoromycetes</taxon>
        <taxon>Mucorales</taxon>
        <taxon>Mucorineae</taxon>
        <taxon>Mucoraceae</taxon>
        <taxon>Mucor</taxon>
    </lineage>
</organism>
<keyword evidence="6" id="KW-0805">Transcription regulation</keyword>
<name>A0A8H7QRG2_9FUNG</name>
<evidence type="ECO:0000313" key="14">
    <source>
        <dbReference type="EMBL" id="KAG2197417.1"/>
    </source>
</evidence>
<evidence type="ECO:0000256" key="12">
    <source>
        <dbReference type="SAM" id="MobiDB-lite"/>
    </source>
</evidence>
<keyword evidence="3" id="KW-0677">Repeat</keyword>
<comment type="subcellular location">
    <subcellularLocation>
        <location evidence="1">Nucleus</location>
    </subcellularLocation>
</comment>
<keyword evidence="5" id="KW-0862">Zinc</keyword>
<proteinExistence type="inferred from homology"/>
<evidence type="ECO:0000256" key="3">
    <source>
        <dbReference type="ARBA" id="ARBA00022737"/>
    </source>
</evidence>
<evidence type="ECO:0000256" key="9">
    <source>
        <dbReference type="ARBA" id="ARBA00023242"/>
    </source>
</evidence>
<evidence type="ECO:0000256" key="4">
    <source>
        <dbReference type="ARBA" id="ARBA00022771"/>
    </source>
</evidence>
<dbReference type="Proteomes" id="UP000603453">
    <property type="component" value="Unassembled WGS sequence"/>
</dbReference>
<dbReference type="GO" id="GO:0000122">
    <property type="term" value="P:negative regulation of transcription by RNA polymerase II"/>
    <property type="evidence" value="ECO:0007669"/>
    <property type="project" value="UniProtKB-ARBA"/>
</dbReference>
<dbReference type="AlphaFoldDB" id="A0A8H7QRG2"/>
<dbReference type="InterPro" id="IPR051565">
    <property type="entry name" value="Sal_C2H2-zinc-finger"/>
</dbReference>
<evidence type="ECO:0000259" key="13">
    <source>
        <dbReference type="PROSITE" id="PS50157"/>
    </source>
</evidence>
<accession>A0A8H7QRG2</accession>
<feature type="compositionally biased region" description="Low complexity" evidence="12">
    <location>
        <begin position="135"/>
        <end position="151"/>
    </location>
</feature>
<dbReference type="GO" id="GO:0000981">
    <property type="term" value="F:DNA-binding transcription factor activity, RNA polymerase II-specific"/>
    <property type="evidence" value="ECO:0007669"/>
    <property type="project" value="TreeGrafter"/>
</dbReference>
<keyword evidence="7" id="KW-0238">DNA-binding</keyword>
<evidence type="ECO:0000256" key="10">
    <source>
        <dbReference type="ARBA" id="ARBA00038474"/>
    </source>
</evidence>
<dbReference type="FunFam" id="3.30.160.60:FF:000100">
    <property type="entry name" value="Zinc finger 45-like"/>
    <property type="match status" value="1"/>
</dbReference>
<evidence type="ECO:0000256" key="1">
    <source>
        <dbReference type="ARBA" id="ARBA00004123"/>
    </source>
</evidence>
<evidence type="ECO:0000256" key="7">
    <source>
        <dbReference type="ARBA" id="ARBA00023125"/>
    </source>
</evidence>
<dbReference type="InterPro" id="IPR013087">
    <property type="entry name" value="Znf_C2H2_type"/>
</dbReference>
<keyword evidence="2" id="KW-0479">Metal-binding</keyword>
<evidence type="ECO:0000256" key="11">
    <source>
        <dbReference type="PROSITE-ProRule" id="PRU00042"/>
    </source>
</evidence>
<evidence type="ECO:0000256" key="5">
    <source>
        <dbReference type="ARBA" id="ARBA00022833"/>
    </source>
</evidence>
<dbReference type="OrthoDB" id="6077919at2759"/>
<comment type="caution">
    <text evidence="14">The sequence shown here is derived from an EMBL/GenBank/DDBJ whole genome shotgun (WGS) entry which is preliminary data.</text>
</comment>
<dbReference type="SUPFAM" id="SSF57667">
    <property type="entry name" value="beta-beta-alpha zinc fingers"/>
    <property type="match status" value="1"/>
</dbReference>
<dbReference type="InterPro" id="IPR036236">
    <property type="entry name" value="Znf_C2H2_sf"/>
</dbReference>